<protein>
    <submittedName>
        <fullName evidence="2">Uncharacterized protein</fullName>
    </submittedName>
</protein>
<sequence>MKMMLFTMASILTFSAHASELSSRTRYSCGFDSRNKYEIEIAIDDVGDEDGTITLINKKTNEIVRTSKAYYKNEEFLFGTDFKESIRIGPDSSFGTYDVIWGFVSMKEAAGSIHCTEIMY</sequence>
<comment type="caution">
    <text evidence="2">The sequence shown here is derived from an EMBL/GenBank/DDBJ whole genome shotgun (WGS) entry which is preliminary data.</text>
</comment>
<proteinExistence type="predicted"/>
<keyword evidence="3" id="KW-1185">Reference proteome</keyword>
<dbReference type="Proteomes" id="UP000075320">
    <property type="component" value="Unassembled WGS sequence"/>
</dbReference>
<gene>
    <name evidence="2" type="ORF">AZI86_15895</name>
</gene>
<reference evidence="2 3" key="1">
    <citation type="submission" date="2016-03" db="EMBL/GenBank/DDBJ databases">
        <authorList>
            <person name="Ploux O."/>
        </authorList>
    </citation>
    <scope>NUCLEOTIDE SEQUENCE [LARGE SCALE GENOMIC DNA]</scope>
    <source>
        <strain evidence="2 3">R0</strain>
    </source>
</reference>
<evidence type="ECO:0000256" key="1">
    <source>
        <dbReference type="SAM" id="SignalP"/>
    </source>
</evidence>
<feature type="chain" id="PRO_5007573051" evidence="1">
    <location>
        <begin position="19"/>
        <end position="120"/>
    </location>
</feature>
<accession>A0A150WHU7</accession>
<organism evidence="2 3">
    <name type="scientific">Bdellovibrio bacteriovorus</name>
    <dbReference type="NCBI Taxonomy" id="959"/>
    <lineage>
        <taxon>Bacteria</taxon>
        <taxon>Pseudomonadati</taxon>
        <taxon>Bdellovibrionota</taxon>
        <taxon>Bdellovibrionia</taxon>
        <taxon>Bdellovibrionales</taxon>
        <taxon>Pseudobdellovibrionaceae</taxon>
        <taxon>Bdellovibrio</taxon>
    </lineage>
</organism>
<dbReference type="EMBL" id="LUKE01000004">
    <property type="protein sequence ID" value="KYG63184.1"/>
    <property type="molecule type" value="Genomic_DNA"/>
</dbReference>
<feature type="signal peptide" evidence="1">
    <location>
        <begin position="1"/>
        <end position="18"/>
    </location>
</feature>
<dbReference type="RefSeq" id="WP_061836259.1">
    <property type="nucleotide sequence ID" value="NZ_LUKE01000004.1"/>
</dbReference>
<keyword evidence="1" id="KW-0732">Signal</keyword>
<evidence type="ECO:0000313" key="3">
    <source>
        <dbReference type="Proteomes" id="UP000075320"/>
    </source>
</evidence>
<evidence type="ECO:0000313" key="2">
    <source>
        <dbReference type="EMBL" id="KYG63184.1"/>
    </source>
</evidence>
<dbReference type="AlphaFoldDB" id="A0A150WHU7"/>
<name>A0A150WHU7_BDEBC</name>